<dbReference type="PANTHER" id="PTHR33116">
    <property type="entry name" value="REVERSE TRANSCRIPTASE ZINC-BINDING DOMAIN-CONTAINING PROTEIN-RELATED-RELATED"/>
    <property type="match status" value="1"/>
</dbReference>
<dbReference type="InterPro" id="IPR005135">
    <property type="entry name" value="Endo/exonuclease/phosphatase"/>
</dbReference>
<dbReference type="Pfam" id="PF03372">
    <property type="entry name" value="Exo_endo_phos"/>
    <property type="match status" value="1"/>
</dbReference>
<name>A0AAW2JFS9_9LAMI</name>
<gene>
    <name evidence="3" type="ORF">Scaly_3140600</name>
</gene>
<proteinExistence type="predicted"/>
<feature type="region of interest" description="Disordered" evidence="1">
    <location>
        <begin position="1"/>
        <end position="59"/>
    </location>
</feature>
<dbReference type="InterPro" id="IPR025558">
    <property type="entry name" value="DUF4283"/>
</dbReference>
<dbReference type="GO" id="GO:0003824">
    <property type="term" value="F:catalytic activity"/>
    <property type="evidence" value="ECO:0007669"/>
    <property type="project" value="InterPro"/>
</dbReference>
<reference evidence="3" key="2">
    <citation type="journal article" date="2024" name="Plant">
        <title>Genomic evolution and insights into agronomic trait innovations of Sesamum species.</title>
        <authorList>
            <person name="Miao H."/>
            <person name="Wang L."/>
            <person name="Qu L."/>
            <person name="Liu H."/>
            <person name="Sun Y."/>
            <person name="Le M."/>
            <person name="Wang Q."/>
            <person name="Wei S."/>
            <person name="Zheng Y."/>
            <person name="Lin W."/>
            <person name="Duan Y."/>
            <person name="Cao H."/>
            <person name="Xiong S."/>
            <person name="Wang X."/>
            <person name="Wei L."/>
            <person name="Li C."/>
            <person name="Ma Q."/>
            <person name="Ju M."/>
            <person name="Zhao R."/>
            <person name="Li G."/>
            <person name="Mu C."/>
            <person name="Tian Q."/>
            <person name="Mei H."/>
            <person name="Zhang T."/>
            <person name="Gao T."/>
            <person name="Zhang H."/>
        </authorList>
    </citation>
    <scope>NUCLEOTIDE SEQUENCE</scope>
    <source>
        <tissue evidence="3">Leaf</tissue>
    </source>
</reference>
<sequence length="1476" mass="165948">MDSNSLCSLSHTTPSTHTKPNHAHTAVSETDDGGDGDVDDGGHGTVSETLDTNPGSAGAIPAEKSAADTMIVGVAESEFLTLANRVIDVGDKESMAALDDLKKRWIAKFGDDFKPPVNGGLKSVALRQATPFPPPPMRLPRRAPRTITPETLAPRTLTPETLAPPPRVVQDYARAAPLFEMADKASESAMPVAAAPPELIAPIKTAPVLSVGAAVPTLPEGPAPALKQIPPTGIFIGNVPLHAHDSDFNSCDKFAASFNNSTRRTLSYDNPSFQNGEVIVRPSIDVVRAGSRRWDCTAVGYFLGRKPYYHHLNDYVRSVWPAVKEVTATSNGFYFFRFKTEVAMEEVIEGGPWLFQGQPIVLQRWEPGMVLRKHKHTQVPVWIRLRHLPVEFWTNEGLSTVASGVGRPLYQDTITRACTRLDFARVCVMLDISSTLPKHLVVMMPKEDGSETPCKVEVEYEWVPPKCKHCMSLGHSTATCPDSKKSDKPAIAVYVQKWPVQPPTKVSHPNVETAAVRTVQPTGDEEAEVVEKEDGAEKSKINDKGKAVVVYNPFDALLLTDDDTAVWNVRGLNRRDHQVSVKELVSEFRLNFLGILETRVSAINVLRVQTFLPRWSWFTAYDVPGTRIWIAWNDELLDVEVMNLDVQFIHCHVTIRCAHLSVLVTVVYGANDSISRRGLWQSLETLADSISDEPWIVGGDFNTVLDMSEVCGTSADIHMAMNEFRDCILGTGLIHLPVQGEMFTWHNCGEGDRSLWKRLDRLLVNDTWLRQWPDSYCLCLNARTSDHSPMVLRGDTNTHTVSMFRFDNYLTVSSEFTPLVQNVWRHRIAGTSMHNTLLIRLEKCCKLVYLKATKLEQIMLQQRAKIQWLKGGDQCSRIFFRKVAMRRASKRVFQIMNEDGNTLTNQEDVVNEFVSFYQRLLGGARRREFIDIRHLRPWARHVLTRDESQALVRPVTREDIKDAFFDIAEDKAPGRLLRQVNTTILALIPKRLRLVLDKLISPSQNAFVPGRSIGDNILLAQELFTGYNRQGLPKRCALKVDLRKAYDTVEWDFLIAALQMFGFPDSFIGWIEECVTTPMFSVCLNGNPHGFSEGSRGLQQGDPMSPFLFVLVMEVLQLMLQQLIDQNEGFSYHWRCKELGLFQLCFADDLLLFCKAEVASVQVFRHGLDEFAKLSGLHANPQKSQLIISRSAQEERDLLIAALQFQEGHLPLRYLGLPLLASRLSISDCQSLLLKIDSRIKGWDSIQLSFAGRLQLIKSVLMSLNVYWAMAFILPKGVIREVEKRMRNFLWKGNSTVGYPKVAWSIVCRPKEEGGLGIRDILALNKALMCRHLWNVIQDNQSSIWVRWIAHTHLRHKSVWTVDVKGGSWGWRKLLRLRSALLPYIDLKIGDGDSFSLWHDPWHSLGPLIQRFPSGPSRTNIPAAATHSTVFVDGAWSWPLITDMECIEIVHLLSTIHNGSDSILWRGGDFSTTVVL</sequence>
<feature type="domain" description="Reverse transcriptase" evidence="2">
    <location>
        <begin position="969"/>
        <end position="1219"/>
    </location>
</feature>
<dbReference type="CDD" id="cd01650">
    <property type="entry name" value="RT_nLTR_like"/>
    <property type="match status" value="1"/>
</dbReference>
<dbReference type="PANTHER" id="PTHR33116:SF78">
    <property type="entry name" value="OS12G0587133 PROTEIN"/>
    <property type="match status" value="1"/>
</dbReference>
<reference evidence="3" key="1">
    <citation type="submission" date="2020-06" db="EMBL/GenBank/DDBJ databases">
        <authorList>
            <person name="Li T."/>
            <person name="Hu X."/>
            <person name="Zhang T."/>
            <person name="Song X."/>
            <person name="Zhang H."/>
            <person name="Dai N."/>
            <person name="Sheng W."/>
            <person name="Hou X."/>
            <person name="Wei L."/>
        </authorList>
    </citation>
    <scope>NUCLEOTIDE SEQUENCE</scope>
    <source>
        <strain evidence="3">KEN8</strain>
        <tissue evidence="3">Leaf</tissue>
    </source>
</reference>
<accession>A0AAW2JFS9</accession>
<dbReference type="Pfam" id="PF00078">
    <property type="entry name" value="RVT_1"/>
    <property type="match status" value="1"/>
</dbReference>
<dbReference type="Gene3D" id="3.60.10.10">
    <property type="entry name" value="Endonuclease/exonuclease/phosphatase"/>
    <property type="match status" value="1"/>
</dbReference>
<dbReference type="SUPFAM" id="SSF56672">
    <property type="entry name" value="DNA/RNA polymerases"/>
    <property type="match status" value="1"/>
</dbReference>
<dbReference type="SUPFAM" id="SSF56219">
    <property type="entry name" value="DNase I-like"/>
    <property type="match status" value="1"/>
</dbReference>
<dbReference type="EMBL" id="JACGWM010001348">
    <property type="protein sequence ID" value="KAL0293521.1"/>
    <property type="molecule type" value="Genomic_DNA"/>
</dbReference>
<dbReference type="Pfam" id="PF14111">
    <property type="entry name" value="DUF4283"/>
    <property type="match status" value="1"/>
</dbReference>
<feature type="compositionally biased region" description="Polar residues" evidence="1">
    <location>
        <begin position="1"/>
        <end position="18"/>
    </location>
</feature>
<dbReference type="InterPro" id="IPR043502">
    <property type="entry name" value="DNA/RNA_pol_sf"/>
</dbReference>
<comment type="caution">
    <text evidence="3">The sequence shown here is derived from an EMBL/GenBank/DDBJ whole genome shotgun (WGS) entry which is preliminary data.</text>
</comment>
<dbReference type="InterPro" id="IPR000477">
    <property type="entry name" value="RT_dom"/>
</dbReference>
<dbReference type="PROSITE" id="PS50878">
    <property type="entry name" value="RT_POL"/>
    <property type="match status" value="1"/>
</dbReference>
<feature type="compositionally biased region" description="Acidic residues" evidence="1">
    <location>
        <begin position="29"/>
        <end position="39"/>
    </location>
</feature>
<evidence type="ECO:0000259" key="2">
    <source>
        <dbReference type="PROSITE" id="PS50878"/>
    </source>
</evidence>
<evidence type="ECO:0000256" key="1">
    <source>
        <dbReference type="SAM" id="MobiDB-lite"/>
    </source>
</evidence>
<organism evidence="3">
    <name type="scientific">Sesamum calycinum</name>
    <dbReference type="NCBI Taxonomy" id="2727403"/>
    <lineage>
        <taxon>Eukaryota</taxon>
        <taxon>Viridiplantae</taxon>
        <taxon>Streptophyta</taxon>
        <taxon>Embryophyta</taxon>
        <taxon>Tracheophyta</taxon>
        <taxon>Spermatophyta</taxon>
        <taxon>Magnoliopsida</taxon>
        <taxon>eudicotyledons</taxon>
        <taxon>Gunneridae</taxon>
        <taxon>Pentapetalae</taxon>
        <taxon>asterids</taxon>
        <taxon>lamiids</taxon>
        <taxon>Lamiales</taxon>
        <taxon>Pedaliaceae</taxon>
        <taxon>Sesamum</taxon>
    </lineage>
</organism>
<protein>
    <submittedName>
        <fullName evidence="3">Ribonuclease H protein</fullName>
    </submittedName>
</protein>
<dbReference type="InterPro" id="IPR036691">
    <property type="entry name" value="Endo/exonu/phosph_ase_sf"/>
</dbReference>
<evidence type="ECO:0000313" key="3">
    <source>
        <dbReference type="EMBL" id="KAL0293521.1"/>
    </source>
</evidence>
<feature type="compositionally biased region" description="Polar residues" evidence="1">
    <location>
        <begin position="46"/>
        <end position="55"/>
    </location>
</feature>